<evidence type="ECO:0000256" key="7">
    <source>
        <dbReference type="ARBA" id="ARBA00023163"/>
    </source>
</evidence>
<dbReference type="GO" id="GO:0006397">
    <property type="term" value="P:mRNA processing"/>
    <property type="evidence" value="ECO:0007669"/>
    <property type="project" value="UniProtKB-KW"/>
</dbReference>
<proteinExistence type="predicted"/>
<dbReference type="GO" id="GO:0005524">
    <property type="term" value="F:ATP binding"/>
    <property type="evidence" value="ECO:0007669"/>
    <property type="project" value="UniProtKB-KW"/>
</dbReference>
<dbReference type="InterPro" id="IPR045355">
    <property type="entry name" value="PolyA_pol_cat_su"/>
</dbReference>
<organism evidence="9">
    <name type="scientific">viral metagenome</name>
    <dbReference type="NCBI Taxonomy" id="1070528"/>
    <lineage>
        <taxon>unclassified sequences</taxon>
        <taxon>metagenomes</taxon>
        <taxon>organismal metagenomes</taxon>
    </lineage>
</organism>
<evidence type="ECO:0000313" key="9">
    <source>
        <dbReference type="EMBL" id="QHS84188.1"/>
    </source>
</evidence>
<dbReference type="GO" id="GO:0016740">
    <property type="term" value="F:transferase activity"/>
    <property type="evidence" value="ECO:0007669"/>
    <property type="project" value="UniProtKB-KW"/>
</dbReference>
<dbReference type="AlphaFoldDB" id="A0A6C0AWR6"/>
<keyword evidence="2" id="KW-0507">mRNA processing</keyword>
<keyword evidence="4" id="KW-0547">Nucleotide-binding</keyword>
<evidence type="ECO:0000256" key="6">
    <source>
        <dbReference type="ARBA" id="ARBA00022844"/>
    </source>
</evidence>
<keyword evidence="7" id="KW-0804">Transcription</keyword>
<name>A0A6C0AWR6_9ZZZZ</name>
<accession>A0A6C0AWR6</accession>
<comment type="subcellular location">
    <subcellularLocation>
        <location evidence="1">Virion</location>
    </subcellularLocation>
</comment>
<evidence type="ECO:0000256" key="2">
    <source>
        <dbReference type="ARBA" id="ARBA00022664"/>
    </source>
</evidence>
<evidence type="ECO:0000259" key="8">
    <source>
        <dbReference type="Pfam" id="PF19244"/>
    </source>
</evidence>
<feature type="domain" description="Poly(A) polymerase catalytic subunit" evidence="8">
    <location>
        <begin position="44"/>
        <end position="173"/>
    </location>
</feature>
<protein>
    <recommendedName>
        <fullName evidence="8">Poly(A) polymerase catalytic subunit domain-containing protein</fullName>
    </recommendedName>
</protein>
<keyword evidence="5" id="KW-0067">ATP-binding</keyword>
<keyword evidence="3" id="KW-0808">Transferase</keyword>
<dbReference type="EMBL" id="MN738774">
    <property type="protein sequence ID" value="QHS84188.1"/>
    <property type="molecule type" value="Genomic_DNA"/>
</dbReference>
<sequence length="465" mass="55282">MPDVCDKLNFQECELAILRQAVDDAQHIKSKKRVNTPEIKKIIEIVEEFIQRRSLICYGGTAINNILPENEQFYDYTLEIPDYDFFSVHPVKDAKDLTDIYIKNGYLEVEAKAGVHYGTYKVYVNFIPVADITYLHPEIFYNIKSDCKIRNNIYYAPVNFLRMSMYLELSRPAGDTSRWEKVLRRLTLLNKHYPIEDKVCVYNDFQRSLHTKKLKEEPLFELLKDTLIKEDVVFFGGYASYLYSKYMPKNIRKLFSKTPDFDVLSIDVEKTKDAILSSLKKYDEVKATYHKKIGEIIPKHYEITIGKDTVVFIYQTIGCHSYNKLKIKKKAVKVATIDTMLSLYLAFRYANRQYYDTDRILCMSNFLYEVQQHNRLHQKGLLKRFSLDCEGTQSTLESIRSEKNDKYYELDRNSRDYERWFLKYTPGKKKTDKIKHTRKRRRHRKHNKSIKKETVQNVFDLYHNI</sequence>
<evidence type="ECO:0000256" key="1">
    <source>
        <dbReference type="ARBA" id="ARBA00004328"/>
    </source>
</evidence>
<evidence type="ECO:0000256" key="5">
    <source>
        <dbReference type="ARBA" id="ARBA00022840"/>
    </source>
</evidence>
<evidence type="ECO:0000256" key="3">
    <source>
        <dbReference type="ARBA" id="ARBA00022679"/>
    </source>
</evidence>
<dbReference type="Pfam" id="PF19244">
    <property type="entry name" value="Poly_A_pol_cat"/>
    <property type="match status" value="1"/>
</dbReference>
<evidence type="ECO:0000256" key="4">
    <source>
        <dbReference type="ARBA" id="ARBA00022741"/>
    </source>
</evidence>
<keyword evidence="6" id="KW-0946">Virion</keyword>
<dbReference type="GO" id="GO:0044423">
    <property type="term" value="C:virion component"/>
    <property type="evidence" value="ECO:0007669"/>
    <property type="project" value="UniProtKB-KW"/>
</dbReference>
<reference evidence="9" key="1">
    <citation type="journal article" date="2020" name="Nature">
        <title>Giant virus diversity and host interactions through global metagenomics.</title>
        <authorList>
            <person name="Schulz F."/>
            <person name="Roux S."/>
            <person name="Paez-Espino D."/>
            <person name="Jungbluth S."/>
            <person name="Walsh D.A."/>
            <person name="Denef V.J."/>
            <person name="McMahon K.D."/>
            <person name="Konstantinidis K.T."/>
            <person name="Eloe-Fadrosh E.A."/>
            <person name="Kyrpides N.C."/>
            <person name="Woyke T."/>
        </authorList>
    </citation>
    <scope>NUCLEOTIDE SEQUENCE</scope>
    <source>
        <strain evidence="9">GVMAG-S-ERX555965-48</strain>
    </source>
</reference>